<evidence type="ECO:0000313" key="1">
    <source>
        <dbReference type="EMBL" id="RNA42237.1"/>
    </source>
</evidence>
<protein>
    <submittedName>
        <fullName evidence="1">Uncharacterized protein</fullName>
    </submittedName>
</protein>
<dbReference type="Proteomes" id="UP000276133">
    <property type="component" value="Unassembled WGS sequence"/>
</dbReference>
<proteinExistence type="predicted"/>
<keyword evidence="2" id="KW-1185">Reference proteome</keyword>
<organism evidence="1 2">
    <name type="scientific">Brachionus plicatilis</name>
    <name type="common">Marine rotifer</name>
    <name type="synonym">Brachionus muelleri</name>
    <dbReference type="NCBI Taxonomy" id="10195"/>
    <lineage>
        <taxon>Eukaryota</taxon>
        <taxon>Metazoa</taxon>
        <taxon>Spiralia</taxon>
        <taxon>Gnathifera</taxon>
        <taxon>Rotifera</taxon>
        <taxon>Eurotatoria</taxon>
        <taxon>Monogononta</taxon>
        <taxon>Pseudotrocha</taxon>
        <taxon>Ploima</taxon>
        <taxon>Brachionidae</taxon>
        <taxon>Brachionus</taxon>
    </lineage>
</organism>
<reference evidence="1 2" key="1">
    <citation type="journal article" date="2018" name="Sci. Rep.">
        <title>Genomic signatures of local adaptation to the degree of environmental predictability in rotifers.</title>
        <authorList>
            <person name="Franch-Gras L."/>
            <person name="Hahn C."/>
            <person name="Garcia-Roger E.M."/>
            <person name="Carmona M.J."/>
            <person name="Serra M."/>
            <person name="Gomez A."/>
        </authorList>
    </citation>
    <scope>NUCLEOTIDE SEQUENCE [LARGE SCALE GENOMIC DNA]</scope>
    <source>
        <strain evidence="1">HYR1</strain>
    </source>
</reference>
<comment type="caution">
    <text evidence="1">The sequence shown here is derived from an EMBL/GenBank/DDBJ whole genome shotgun (WGS) entry which is preliminary data.</text>
</comment>
<dbReference type="AlphaFoldDB" id="A0A3M7T2S2"/>
<sequence>MLKAHSEAIEQTISIKIFQEIRQLKLFSIPDLLTLSTYFGQRFEKRDKKQNQLQTQLKNLAK</sequence>
<gene>
    <name evidence="1" type="ORF">BpHYR1_010418</name>
</gene>
<accession>A0A3M7T2S2</accession>
<evidence type="ECO:0000313" key="2">
    <source>
        <dbReference type="Proteomes" id="UP000276133"/>
    </source>
</evidence>
<dbReference type="EMBL" id="REGN01000395">
    <property type="protein sequence ID" value="RNA42237.1"/>
    <property type="molecule type" value="Genomic_DNA"/>
</dbReference>
<name>A0A3M7T2S2_BRAPC</name>